<dbReference type="eggNOG" id="COG0811">
    <property type="taxonomic scope" value="Bacteria"/>
</dbReference>
<dbReference type="PANTHER" id="PTHR30625">
    <property type="entry name" value="PROTEIN TOLQ"/>
    <property type="match status" value="1"/>
</dbReference>
<evidence type="ECO:0000256" key="9">
    <source>
        <dbReference type="SAM" id="SignalP"/>
    </source>
</evidence>
<keyword evidence="3 8" id="KW-0812">Transmembrane</keyword>
<reference evidence="11 12" key="1">
    <citation type="journal article" date="2013" name="Genome Announc.">
        <title>Draft Genome Sequence of Methylophaga lonarensis MPLT, a Haloalkaliphilic (Non-Methane-Utilizing) Methylotroph.</title>
        <authorList>
            <person name="Shetty S.A."/>
            <person name="Marathe N.P."/>
            <person name="Munot H."/>
            <person name="Antony C.P."/>
            <person name="Dhotre D.P."/>
            <person name="Murrell J.C."/>
            <person name="Shouche Y.S."/>
        </authorList>
    </citation>
    <scope>NUCLEOTIDE SEQUENCE [LARGE SCALE GENOMIC DNA]</scope>
    <source>
        <strain evidence="11 12">MPL</strain>
    </source>
</reference>
<keyword evidence="6" id="KW-0813">Transport</keyword>
<gene>
    <name evidence="11" type="ORF">MPL1_03653</name>
</gene>
<feature type="signal peptide" evidence="9">
    <location>
        <begin position="1"/>
        <end position="22"/>
    </location>
</feature>
<keyword evidence="7" id="KW-0175">Coiled coil</keyword>
<dbReference type="PANTHER" id="PTHR30625:SF11">
    <property type="entry name" value="MOTA_TOLQ_EXBB PROTON CHANNEL DOMAIN-CONTAINING PROTEIN"/>
    <property type="match status" value="1"/>
</dbReference>
<dbReference type="InterPro" id="IPR050790">
    <property type="entry name" value="ExbB/TolQ_transport"/>
</dbReference>
<evidence type="ECO:0000313" key="11">
    <source>
        <dbReference type="EMBL" id="EMR13778.1"/>
    </source>
</evidence>
<evidence type="ECO:0000256" key="4">
    <source>
        <dbReference type="ARBA" id="ARBA00022989"/>
    </source>
</evidence>
<feature type="transmembrane region" description="Helical" evidence="8">
    <location>
        <begin position="354"/>
        <end position="377"/>
    </location>
</feature>
<name>M7NYA7_9GAMM</name>
<dbReference type="InterPro" id="IPR002898">
    <property type="entry name" value="MotA_ExbB_proton_chnl"/>
</dbReference>
<keyword evidence="4 8" id="KW-1133">Transmembrane helix</keyword>
<feature type="transmembrane region" description="Helical" evidence="8">
    <location>
        <begin position="397"/>
        <end position="418"/>
    </location>
</feature>
<comment type="subcellular location">
    <subcellularLocation>
        <location evidence="1">Cell membrane</location>
        <topology evidence="1">Multi-pass membrane protein</topology>
    </subcellularLocation>
    <subcellularLocation>
        <location evidence="6">Membrane</location>
        <topology evidence="6">Multi-pass membrane protein</topology>
    </subcellularLocation>
</comment>
<keyword evidence="12" id="KW-1185">Reference proteome</keyword>
<comment type="caution">
    <text evidence="11">The sequence shown here is derived from an EMBL/GenBank/DDBJ whole genome shotgun (WGS) entry which is preliminary data.</text>
</comment>
<feature type="domain" description="MotA/TolQ/ExbB proton channel" evidence="10">
    <location>
        <begin position="323"/>
        <end position="434"/>
    </location>
</feature>
<evidence type="ECO:0000256" key="7">
    <source>
        <dbReference type="SAM" id="Coils"/>
    </source>
</evidence>
<protein>
    <submittedName>
        <fullName evidence="11">MotA/TolQ/ExbB proton channel family protein</fullName>
    </submittedName>
</protein>
<evidence type="ECO:0000256" key="5">
    <source>
        <dbReference type="ARBA" id="ARBA00023136"/>
    </source>
</evidence>
<dbReference type="EMBL" id="APHR01000015">
    <property type="protein sequence ID" value="EMR13778.1"/>
    <property type="molecule type" value="Genomic_DNA"/>
</dbReference>
<evidence type="ECO:0000313" key="12">
    <source>
        <dbReference type="Proteomes" id="UP000012019"/>
    </source>
</evidence>
<dbReference type="STRING" id="1286106.MPL1_03653"/>
<evidence type="ECO:0000256" key="6">
    <source>
        <dbReference type="RuleBase" id="RU004057"/>
    </source>
</evidence>
<dbReference type="GO" id="GO:0005886">
    <property type="term" value="C:plasma membrane"/>
    <property type="evidence" value="ECO:0007669"/>
    <property type="project" value="UniProtKB-SubCell"/>
</dbReference>
<feature type="transmembrane region" description="Helical" evidence="8">
    <location>
        <begin position="272"/>
        <end position="298"/>
    </location>
</feature>
<dbReference type="GO" id="GO:0017038">
    <property type="term" value="P:protein import"/>
    <property type="evidence" value="ECO:0007669"/>
    <property type="project" value="TreeGrafter"/>
</dbReference>
<feature type="coiled-coil region" evidence="7">
    <location>
        <begin position="37"/>
        <end position="84"/>
    </location>
</feature>
<dbReference type="OrthoDB" id="4045at2"/>
<evidence type="ECO:0000256" key="8">
    <source>
        <dbReference type="SAM" id="Phobius"/>
    </source>
</evidence>
<evidence type="ECO:0000259" key="10">
    <source>
        <dbReference type="Pfam" id="PF01618"/>
    </source>
</evidence>
<proteinExistence type="inferred from homology"/>
<dbReference type="Proteomes" id="UP000012019">
    <property type="component" value="Unassembled WGS sequence"/>
</dbReference>
<evidence type="ECO:0000256" key="1">
    <source>
        <dbReference type="ARBA" id="ARBA00004651"/>
    </source>
</evidence>
<dbReference type="PIRSF" id="PIRSF037714">
    <property type="entry name" value="TolR"/>
    <property type="match status" value="1"/>
</dbReference>
<organism evidence="11 12">
    <name type="scientific">Methylophaga lonarensis MPL</name>
    <dbReference type="NCBI Taxonomy" id="1286106"/>
    <lineage>
        <taxon>Bacteria</taxon>
        <taxon>Pseudomonadati</taxon>
        <taxon>Pseudomonadota</taxon>
        <taxon>Gammaproteobacteria</taxon>
        <taxon>Thiotrichales</taxon>
        <taxon>Piscirickettsiaceae</taxon>
        <taxon>Methylophaga</taxon>
    </lineage>
</organism>
<dbReference type="AlphaFoldDB" id="M7NYA7"/>
<keyword evidence="5 8" id="KW-0472">Membrane</keyword>
<dbReference type="InterPro" id="IPR017270">
    <property type="entry name" value="MotA/TolQ/ExbB-rel"/>
</dbReference>
<dbReference type="PATRIC" id="fig|1286106.3.peg.732"/>
<evidence type="ECO:0000256" key="3">
    <source>
        <dbReference type="ARBA" id="ARBA00022692"/>
    </source>
</evidence>
<comment type="similarity">
    <text evidence="6">Belongs to the exbB/tolQ family.</text>
</comment>
<evidence type="ECO:0000256" key="2">
    <source>
        <dbReference type="ARBA" id="ARBA00022475"/>
    </source>
</evidence>
<dbReference type="RefSeq" id="WP_009725759.1">
    <property type="nucleotide sequence ID" value="NZ_APHR01000015.1"/>
</dbReference>
<feature type="chain" id="PRO_5004082631" evidence="9">
    <location>
        <begin position="23"/>
        <end position="454"/>
    </location>
</feature>
<dbReference type="Pfam" id="PF01618">
    <property type="entry name" value="MotA_ExbB"/>
    <property type="match status" value="1"/>
</dbReference>
<keyword evidence="9" id="KW-0732">Signal</keyword>
<accession>M7NYA7</accession>
<sequence>MKKLLATSLGLGLLINSLQVTAAPPANIDQLLEQVKRERVLEQQQNKLREAEFLEARDQQARLLREARSALASEEARTASLNEQFEENELIIIDKEAQLQEKSGSLGELFGSVRQMVNDSRSVLESSMTSLHNRERIEQLNALAERQQQPTIDDLHLLWISLQEEMTASGKVVRFETDIINAAGEMESREVTRIGVFTAFSDGKFLRYLPETGNLVELARQPVQRLRDVAKNFETAEAGTLQPTVMDPTRGAIMALLVQTPNLKERIEQGGWIGFIILGLGAIGLLIALQRFVHLILVERGVKRQQKSSEVSMKNPLGRILSVYKEELAQDVETLSLKLDEAILRETPSIERGLVTLAILAAIAPMLGLLGTVSGMIETFQSITLFGTSDPKLMSGGISQALVTTELGLAVAIPLLLIHSALSSKSNRLIQILDEESASIVARNAEKQHEPTDG</sequence>
<keyword evidence="2" id="KW-1003">Cell membrane</keyword>
<keyword evidence="6" id="KW-0653">Protein transport</keyword>